<dbReference type="Gene3D" id="2.40.160.100">
    <property type="match status" value="1"/>
</dbReference>
<accession>A0A5A7MNZ6</accession>
<dbReference type="AlphaFoldDB" id="A0A5A7MNZ6"/>
<protein>
    <recommendedName>
        <fullName evidence="2">Alginate export domain-containing protein</fullName>
    </recommendedName>
</protein>
<dbReference type="EMBL" id="BKCL01000001">
    <property type="protein sequence ID" value="GEQ96619.1"/>
    <property type="molecule type" value="Genomic_DNA"/>
</dbReference>
<evidence type="ECO:0000313" key="4">
    <source>
        <dbReference type="Proteomes" id="UP000322084"/>
    </source>
</evidence>
<feature type="signal peptide" evidence="1">
    <location>
        <begin position="1"/>
        <end position="32"/>
    </location>
</feature>
<keyword evidence="1" id="KW-0732">Signal</keyword>
<reference evidence="3 4" key="1">
    <citation type="submission" date="2019-09" db="EMBL/GenBank/DDBJ databases">
        <title>NBRP : Genome information of microbial organism related human and environment.</title>
        <authorList>
            <person name="Hattori M."/>
            <person name="Oshima K."/>
            <person name="Inaba H."/>
            <person name="Suda W."/>
            <person name="Sakamoto M."/>
            <person name="Iino T."/>
            <person name="Kitahara M."/>
            <person name="Oshida Y."/>
            <person name="Iida T."/>
            <person name="Kudo T."/>
            <person name="Itoh T."/>
            <person name="Ohkuma M."/>
        </authorList>
    </citation>
    <scope>NUCLEOTIDE SEQUENCE [LARGE SCALE GENOMIC DNA]</scope>
    <source>
        <strain evidence="3 4">Hi-2</strain>
    </source>
</reference>
<evidence type="ECO:0000259" key="2">
    <source>
        <dbReference type="Pfam" id="PF13372"/>
    </source>
</evidence>
<name>A0A5A7MNZ6_9PROT</name>
<organism evidence="3 4">
    <name type="scientific">Iodidimonas gelatinilytica</name>
    <dbReference type="NCBI Taxonomy" id="1236966"/>
    <lineage>
        <taxon>Bacteria</taxon>
        <taxon>Pseudomonadati</taxon>
        <taxon>Pseudomonadota</taxon>
        <taxon>Alphaproteobacteria</taxon>
        <taxon>Iodidimonadales</taxon>
        <taxon>Iodidimonadaceae</taxon>
        <taxon>Iodidimonas</taxon>
    </lineage>
</organism>
<dbReference type="Proteomes" id="UP000322084">
    <property type="component" value="Unassembled WGS sequence"/>
</dbReference>
<dbReference type="InterPro" id="IPR053728">
    <property type="entry name" value="Alginate_Permeability_Chnl"/>
</dbReference>
<evidence type="ECO:0000313" key="3">
    <source>
        <dbReference type="EMBL" id="GEQ96619.1"/>
    </source>
</evidence>
<dbReference type="Pfam" id="PF13372">
    <property type="entry name" value="Alginate_exp"/>
    <property type="match status" value="1"/>
</dbReference>
<dbReference type="InterPro" id="IPR025388">
    <property type="entry name" value="Alginate_export_dom"/>
</dbReference>
<proteinExistence type="predicted"/>
<evidence type="ECO:0000256" key="1">
    <source>
        <dbReference type="SAM" id="SignalP"/>
    </source>
</evidence>
<feature type="domain" description="Alginate export" evidence="2">
    <location>
        <begin position="103"/>
        <end position="479"/>
    </location>
</feature>
<feature type="chain" id="PRO_5023057504" description="Alginate export domain-containing protein" evidence="1">
    <location>
        <begin position="33"/>
        <end position="497"/>
    </location>
</feature>
<gene>
    <name evidence="3" type="ORF">JCM17844_02560</name>
</gene>
<sequence length="497" mass="54023">MSSLKTGRTFSPFFKILAASSLLALSASHAMGAQQATAQQTDAQAGTECASEKAVNGAYKGVFYANDFGYLDASCIAPNDPRGAVEKTTDALKNIDIAPAITLSLGGEMRLRYHNEDNLGSSRLDGRDNEFALTRVRAYADVQITDYFRGYVEMIDARKSGGALPARGVEVVRTDVLNGFGEFHAPLAKGRAMVRAGRQELLFGAQRLISPLDWGNTRRSFDGFRASYKTDMFAIDGWFVNPRVISDKSSSRNSKTDFSGIYGQYFGLPGHAVEVYALNLDVDDPAALQSQLWTIGGRVADQKGVLRWEVEAAKQTGDNTNGDISAWMLTMTAGLDFSKSLPYLPKISVAYDRASGDGDETDGKTRTFNQLFPLAHAYLGSMDLVARQNIEAFSAKLSAKPHKRVTTALAFHDFNLAKATDALYNAGGAAIRRDATGAAGSNVGQELDATISYTPSRWYNLQLGYGRFWAGRFVKETNGVGVSGNADFFYLQSTIRF</sequence>
<comment type="caution">
    <text evidence="3">The sequence shown here is derived from an EMBL/GenBank/DDBJ whole genome shotgun (WGS) entry which is preliminary data.</text>
</comment>